<protein>
    <submittedName>
        <fullName evidence="2">Uncharacterized protein</fullName>
    </submittedName>
</protein>
<proteinExistence type="predicted"/>
<gene>
    <name evidence="2" type="ORF">AGR3A_Cc260074</name>
</gene>
<organism evidence="2 3">
    <name type="scientific">Agrobacterium tomkonis CFBP 6623</name>
    <dbReference type="NCBI Taxonomy" id="1183432"/>
    <lineage>
        <taxon>Bacteria</taxon>
        <taxon>Pseudomonadati</taxon>
        <taxon>Pseudomonadota</taxon>
        <taxon>Alphaproteobacteria</taxon>
        <taxon>Hyphomicrobiales</taxon>
        <taxon>Rhizobiaceae</taxon>
        <taxon>Rhizobium/Agrobacterium group</taxon>
        <taxon>Agrobacterium</taxon>
        <taxon>Agrobacterium tumefaciens complex</taxon>
    </lineage>
</organism>
<dbReference type="AlphaFoldDB" id="A0A1S7PHK8"/>
<name>A0A1S7PHK8_9HYPH</name>
<accession>A0A1S7PHK8</accession>
<sequence>MRSANGHKKSPPEDGLDLPGDPPLSAIIFALEAKIHKRTGVDPRVEPEDDVSSVDRYFTNLSPPDSGPHIQT</sequence>
<evidence type="ECO:0000313" key="3">
    <source>
        <dbReference type="Proteomes" id="UP000191988"/>
    </source>
</evidence>
<dbReference type="Proteomes" id="UP000191988">
    <property type="component" value="Unassembled WGS sequence"/>
</dbReference>
<evidence type="ECO:0000313" key="2">
    <source>
        <dbReference type="EMBL" id="CUX21568.1"/>
    </source>
</evidence>
<dbReference type="EMBL" id="FBWK01000019">
    <property type="protein sequence ID" value="CUX21568.1"/>
    <property type="molecule type" value="Genomic_DNA"/>
</dbReference>
<feature type="region of interest" description="Disordered" evidence="1">
    <location>
        <begin position="1"/>
        <end position="23"/>
    </location>
</feature>
<reference evidence="3" key="1">
    <citation type="submission" date="2016-01" db="EMBL/GenBank/DDBJ databases">
        <authorList>
            <person name="Regsiter A."/>
            <person name="william w."/>
        </authorList>
    </citation>
    <scope>NUCLEOTIDE SEQUENCE [LARGE SCALE GENOMIC DNA]</scope>
    <source>
        <strain evidence="3">CFBP 6623</strain>
    </source>
</reference>
<keyword evidence="3" id="KW-1185">Reference proteome</keyword>
<evidence type="ECO:0000256" key="1">
    <source>
        <dbReference type="SAM" id="MobiDB-lite"/>
    </source>
</evidence>
<feature type="compositionally biased region" description="Polar residues" evidence="1">
    <location>
        <begin position="59"/>
        <end position="72"/>
    </location>
</feature>
<feature type="region of interest" description="Disordered" evidence="1">
    <location>
        <begin position="40"/>
        <end position="72"/>
    </location>
</feature>